<evidence type="ECO:0000313" key="2">
    <source>
        <dbReference type="EMBL" id="AOZ09205.1"/>
    </source>
</evidence>
<accession>A0ABN4TWA9</accession>
<feature type="signal peptide" evidence="1">
    <location>
        <begin position="1"/>
        <end position="19"/>
    </location>
</feature>
<sequence>MKYPILGLLLAAAPALVHAAPLDTALACGQTPGQFFAMLRNQHLIDPEPMHVEPDSVNAFWPARDATLSAFDLNVFAIFAYEAGNPAFRAGKGTPHGKPVYGAVVVARMETVRKALQAAGSKAGVEHAAPFMTAIVCEGP</sequence>
<dbReference type="RefSeq" id="WP_071020837.1">
    <property type="nucleotide sequence ID" value="NZ_CP017755.1"/>
</dbReference>
<feature type="chain" id="PRO_5046454291" evidence="1">
    <location>
        <begin position="20"/>
        <end position="140"/>
    </location>
</feature>
<name>A0ABN4TWA9_9BURK</name>
<evidence type="ECO:0000256" key="1">
    <source>
        <dbReference type="SAM" id="SignalP"/>
    </source>
</evidence>
<protein>
    <submittedName>
        <fullName evidence="2">Uncharacterized protein</fullName>
    </submittedName>
</protein>
<keyword evidence="3" id="KW-1185">Reference proteome</keyword>
<dbReference type="Proteomes" id="UP000177515">
    <property type="component" value="Chromosome 2"/>
</dbReference>
<keyword evidence="1" id="KW-0732">Signal</keyword>
<dbReference type="EMBL" id="CP017755">
    <property type="protein sequence ID" value="AOZ09205.1"/>
    <property type="molecule type" value="Genomic_DNA"/>
</dbReference>
<gene>
    <name evidence="2" type="ORF">BKK80_25690</name>
</gene>
<evidence type="ECO:0000313" key="3">
    <source>
        <dbReference type="Proteomes" id="UP000177515"/>
    </source>
</evidence>
<proteinExistence type="predicted"/>
<reference evidence="2 3" key="1">
    <citation type="submission" date="2016-10" db="EMBL/GenBank/DDBJ databases">
        <title>Complete genome sequences of three Cupriavidus strains isolated from various Malaysian environments.</title>
        <authorList>
            <person name="Abdullah A.A.-A."/>
            <person name="Shafie N.A.H."/>
            <person name="Lau N.S."/>
        </authorList>
    </citation>
    <scope>NUCLEOTIDE SEQUENCE [LARGE SCALE GENOMIC DNA]</scope>
    <source>
        <strain evidence="2 3">USMAA1020</strain>
    </source>
</reference>
<organism evidence="2 3">
    <name type="scientific">Cupriavidus malaysiensis</name>
    <dbReference type="NCBI Taxonomy" id="367825"/>
    <lineage>
        <taxon>Bacteria</taxon>
        <taxon>Pseudomonadati</taxon>
        <taxon>Pseudomonadota</taxon>
        <taxon>Betaproteobacteria</taxon>
        <taxon>Burkholderiales</taxon>
        <taxon>Burkholderiaceae</taxon>
        <taxon>Cupriavidus</taxon>
    </lineage>
</organism>